<gene>
    <name evidence="1" type="ORF">OFLC_LOCUS5893</name>
</gene>
<evidence type="ECO:0000313" key="2">
    <source>
        <dbReference type="Proteomes" id="UP000267606"/>
    </source>
</evidence>
<dbReference type="WBParaSite" id="OFLC_0000589201-mRNA-1">
    <property type="protein sequence ID" value="OFLC_0000589201-mRNA-1"/>
    <property type="gene ID" value="OFLC_0000589201"/>
</dbReference>
<protein>
    <submittedName>
        <fullName evidence="3">Ovule protein</fullName>
    </submittedName>
</protein>
<dbReference type="EMBL" id="UZAJ01005317">
    <property type="protein sequence ID" value="VDO44706.1"/>
    <property type="molecule type" value="Genomic_DNA"/>
</dbReference>
<evidence type="ECO:0000313" key="1">
    <source>
        <dbReference type="EMBL" id="VDO44706.1"/>
    </source>
</evidence>
<reference evidence="3" key="1">
    <citation type="submission" date="2016-06" db="UniProtKB">
        <authorList>
            <consortium name="WormBaseParasite"/>
        </authorList>
    </citation>
    <scope>IDENTIFICATION</scope>
</reference>
<reference evidence="1 2" key="2">
    <citation type="submission" date="2018-11" db="EMBL/GenBank/DDBJ databases">
        <authorList>
            <consortium name="Pathogen Informatics"/>
        </authorList>
    </citation>
    <scope>NUCLEOTIDE SEQUENCE [LARGE SCALE GENOMIC DNA]</scope>
</reference>
<dbReference type="Proteomes" id="UP000267606">
    <property type="component" value="Unassembled WGS sequence"/>
</dbReference>
<name>A0A183HEI1_9BILA</name>
<sequence length="60" mass="7462">MDQDFRDNQHQHRGQQEQQYLLNLRSLKKRKHQKKRMVLEVLWLQVAKMRKREVTNHAPI</sequence>
<dbReference type="AlphaFoldDB" id="A0A183HEI1"/>
<proteinExistence type="predicted"/>
<keyword evidence="2" id="KW-1185">Reference proteome</keyword>
<evidence type="ECO:0000313" key="3">
    <source>
        <dbReference type="WBParaSite" id="OFLC_0000589201-mRNA-1"/>
    </source>
</evidence>
<accession>A0A183HEI1</accession>
<organism evidence="3">
    <name type="scientific">Onchocerca flexuosa</name>
    <dbReference type="NCBI Taxonomy" id="387005"/>
    <lineage>
        <taxon>Eukaryota</taxon>
        <taxon>Metazoa</taxon>
        <taxon>Ecdysozoa</taxon>
        <taxon>Nematoda</taxon>
        <taxon>Chromadorea</taxon>
        <taxon>Rhabditida</taxon>
        <taxon>Spirurina</taxon>
        <taxon>Spiruromorpha</taxon>
        <taxon>Filarioidea</taxon>
        <taxon>Onchocercidae</taxon>
        <taxon>Onchocerca</taxon>
    </lineage>
</organism>